<gene>
    <name evidence="1" type="ORF">GQF63_03735</name>
</gene>
<comment type="caution">
    <text evidence="1">The sequence shown here is derived from an EMBL/GenBank/DDBJ whole genome shotgun (WGS) entry which is preliminary data.</text>
</comment>
<dbReference type="OrthoDB" id="1453952at2"/>
<sequence>MARIFLSITLFFILLTNCMNQKMMLAPKNITDNKLCFDGYYKLRGKAMFYDSVKNSTAYGVAKELDSYNVYIFYSNGVFIGGETLRADSVNNRAAYLYERYKNSGKSKRDANLWGIFTMVGDSIKIENWEPSSGGGMKTVIRMGKVLNDTTFVITEKLNHYDNEKQLLQDTFNFSKLSRKPDSTNIFIK</sequence>
<reference evidence="1 2" key="1">
    <citation type="submission" date="2019-12" db="EMBL/GenBank/DDBJ databases">
        <authorList>
            <person name="Dong K."/>
        </authorList>
    </citation>
    <scope>NUCLEOTIDE SEQUENCE [LARGE SCALE GENOMIC DNA]</scope>
    <source>
        <strain evidence="1 2">JCM 31225</strain>
    </source>
</reference>
<name>A0A6N8KUU2_9SPHI</name>
<dbReference type="Proteomes" id="UP000435036">
    <property type="component" value="Unassembled WGS sequence"/>
</dbReference>
<protein>
    <submittedName>
        <fullName evidence="1">Uncharacterized protein</fullName>
    </submittedName>
</protein>
<evidence type="ECO:0000313" key="2">
    <source>
        <dbReference type="Proteomes" id="UP000435036"/>
    </source>
</evidence>
<dbReference type="RefSeq" id="WP_160367769.1">
    <property type="nucleotide sequence ID" value="NZ_WSQA01000002.1"/>
</dbReference>
<accession>A0A6N8KUU2</accession>
<keyword evidence="2" id="KW-1185">Reference proteome</keyword>
<evidence type="ECO:0000313" key="1">
    <source>
        <dbReference type="EMBL" id="MVZ61125.1"/>
    </source>
</evidence>
<dbReference type="AlphaFoldDB" id="A0A6N8KUU2"/>
<dbReference type="EMBL" id="WSQA01000002">
    <property type="protein sequence ID" value="MVZ61125.1"/>
    <property type="molecule type" value="Genomic_DNA"/>
</dbReference>
<proteinExistence type="predicted"/>
<organism evidence="1 2">
    <name type="scientific">Sphingobacterium humi</name>
    <dbReference type="NCBI Taxonomy" id="1796905"/>
    <lineage>
        <taxon>Bacteria</taxon>
        <taxon>Pseudomonadati</taxon>
        <taxon>Bacteroidota</taxon>
        <taxon>Sphingobacteriia</taxon>
        <taxon>Sphingobacteriales</taxon>
        <taxon>Sphingobacteriaceae</taxon>
        <taxon>Sphingobacterium</taxon>
    </lineage>
</organism>